<evidence type="ECO:0000313" key="9">
    <source>
        <dbReference type="Proteomes" id="UP001241056"/>
    </source>
</evidence>
<feature type="repeat" description="TPR" evidence="5">
    <location>
        <begin position="149"/>
        <end position="182"/>
    </location>
</feature>
<dbReference type="EMBL" id="JAUCDY010000019">
    <property type="protein sequence ID" value="MDM7858897.1"/>
    <property type="molecule type" value="Genomic_DNA"/>
</dbReference>
<evidence type="ECO:0000256" key="2">
    <source>
        <dbReference type="ARBA" id="ARBA00022737"/>
    </source>
</evidence>
<dbReference type="NCBIfam" id="TIGR03142">
    <property type="entry name" value="cytochro_ccmI"/>
    <property type="match status" value="1"/>
</dbReference>
<dbReference type="PANTHER" id="PTHR47870">
    <property type="entry name" value="CYTOCHROME C-TYPE BIOGENESIS PROTEIN CCMH"/>
    <property type="match status" value="1"/>
</dbReference>
<dbReference type="SUPFAM" id="SSF48452">
    <property type="entry name" value="TPR-like"/>
    <property type="match status" value="1"/>
</dbReference>
<evidence type="ECO:0000256" key="1">
    <source>
        <dbReference type="ARBA" id="ARBA00004196"/>
    </source>
</evidence>
<protein>
    <submittedName>
        <fullName evidence="8">C-type cytochrome biogenesis protein CcmI</fullName>
    </submittedName>
</protein>
<reference evidence="8 9" key="1">
    <citation type="submission" date="2023-06" db="EMBL/GenBank/DDBJ databases">
        <title>Thiopseudomonas sp. CY1220 draft genome sequence.</title>
        <authorList>
            <person name="Zhao G."/>
            <person name="An M."/>
        </authorList>
    </citation>
    <scope>NUCLEOTIDE SEQUENCE [LARGE SCALE GENOMIC DNA]</scope>
    <source>
        <strain evidence="8 9">CY1220</strain>
    </source>
</reference>
<gene>
    <name evidence="8" type="primary">ccmI</name>
    <name evidence="8" type="ORF">QEZ41_11545</name>
</gene>
<organism evidence="8 9">
    <name type="scientific">Thiopseudomonas acetoxidans</name>
    <dbReference type="NCBI Taxonomy" id="3041622"/>
    <lineage>
        <taxon>Bacteria</taxon>
        <taxon>Pseudomonadati</taxon>
        <taxon>Pseudomonadota</taxon>
        <taxon>Gammaproteobacteria</taxon>
        <taxon>Pseudomonadales</taxon>
        <taxon>Pseudomonadaceae</taxon>
        <taxon>Thiopseudomonas</taxon>
    </lineage>
</organism>
<dbReference type="InterPro" id="IPR056412">
    <property type="entry name" value="Ig_CycH"/>
</dbReference>
<proteinExistence type="predicted"/>
<keyword evidence="3" id="KW-0201">Cytochrome c-type biogenesis</keyword>
<dbReference type="Proteomes" id="UP001241056">
    <property type="component" value="Unassembled WGS sequence"/>
</dbReference>
<comment type="subcellular location">
    <subcellularLocation>
        <location evidence="1">Cell envelope</location>
    </subcellularLocation>
</comment>
<evidence type="ECO:0000259" key="7">
    <source>
        <dbReference type="Pfam" id="PF23914"/>
    </source>
</evidence>
<dbReference type="InterPro" id="IPR017560">
    <property type="entry name" value="Cyt_c_biogenesis_CcmI"/>
</dbReference>
<dbReference type="InterPro" id="IPR019734">
    <property type="entry name" value="TPR_rpt"/>
</dbReference>
<comment type="caution">
    <text evidence="8">The sequence shown here is derived from an EMBL/GenBank/DDBJ whole genome shotgun (WGS) entry which is preliminary data.</text>
</comment>
<evidence type="ECO:0000256" key="3">
    <source>
        <dbReference type="ARBA" id="ARBA00022748"/>
    </source>
</evidence>
<keyword evidence="2" id="KW-0677">Repeat</keyword>
<dbReference type="Pfam" id="PF23892">
    <property type="entry name" value="Ig_CycH"/>
    <property type="match status" value="1"/>
</dbReference>
<dbReference type="SMART" id="SM00028">
    <property type="entry name" value="TPR"/>
    <property type="match status" value="2"/>
</dbReference>
<evidence type="ECO:0000256" key="4">
    <source>
        <dbReference type="ARBA" id="ARBA00022803"/>
    </source>
</evidence>
<keyword evidence="4 5" id="KW-0802">TPR repeat</keyword>
<name>A0ABT7SRS3_9GAMM</name>
<dbReference type="PANTHER" id="PTHR47870:SF4">
    <property type="entry name" value="CYTOCHROME C-TYPE BIOGENESIS PROTEIN CYCH"/>
    <property type="match status" value="1"/>
</dbReference>
<keyword evidence="9" id="KW-1185">Reference proteome</keyword>
<dbReference type="Gene3D" id="1.25.40.10">
    <property type="entry name" value="Tetratricopeptide repeat domain"/>
    <property type="match status" value="1"/>
</dbReference>
<dbReference type="InterPro" id="IPR051263">
    <property type="entry name" value="C-type_cytochrome_biogenesis"/>
</dbReference>
<dbReference type="InterPro" id="IPR011990">
    <property type="entry name" value="TPR-like_helical_dom_sf"/>
</dbReference>
<dbReference type="Pfam" id="PF23914">
    <property type="entry name" value="TPR_CcmH_CycH"/>
    <property type="match status" value="1"/>
</dbReference>
<evidence type="ECO:0000256" key="5">
    <source>
        <dbReference type="PROSITE-ProRule" id="PRU00339"/>
    </source>
</evidence>
<dbReference type="RefSeq" id="WP_289411748.1">
    <property type="nucleotide sequence ID" value="NZ_JAUCDY010000019.1"/>
</dbReference>
<evidence type="ECO:0000313" key="8">
    <source>
        <dbReference type="EMBL" id="MDM7858897.1"/>
    </source>
</evidence>
<dbReference type="PROSITE" id="PS50005">
    <property type="entry name" value="TPR"/>
    <property type="match status" value="1"/>
</dbReference>
<sequence length="412" mass="44937">MFFLLLSLLLLLPALFIFLWPVLKGRKHQAEEDRTALNVALYQERVTELEALHAQGVLTDEQLEQGRQEAGRDLLEDTELGAPLAQTKLGMALPLIAALLIPVGGAALYKVFGEGEKVALTLSLAEQPKTAGEAIARLENIVKLQPDSAEAWFFLGRTYMNEQQHKKAAQAFDKTMRLVGKQPEVLAQWAQAEYFSTDKRWTDEMQQAVDTVLAADPNDATMLGFVGIAAFESGNFNTALEAWSRLLDQMDPRDPSARAVLTGVERAEQAINEFGERAVDAEVGPVLPPLPDTASLAEQGRISLLVSVAPALLDKLQPEDVVFVFARATSDGQIPLAAQRLTVAQLPAEIVLSDADALMPETLLSAAQDIQVQASIARDGNASEPNWLSAIKPVTVDTEQQTELVIEQEVIR</sequence>
<feature type="domain" description="Cytochrome c-type biogenesis protein H TPR" evidence="7">
    <location>
        <begin position="144"/>
        <end position="256"/>
    </location>
</feature>
<evidence type="ECO:0000259" key="6">
    <source>
        <dbReference type="Pfam" id="PF23892"/>
    </source>
</evidence>
<feature type="domain" description="Cytochrome c-type biogenesis protein H Ig-like" evidence="6">
    <location>
        <begin position="302"/>
        <end position="407"/>
    </location>
</feature>
<accession>A0ABT7SRS3</accession>
<dbReference type="InterPro" id="IPR056413">
    <property type="entry name" value="TPR_CcmH_CycH"/>
</dbReference>